<dbReference type="Proteomes" id="UP001144805">
    <property type="component" value="Unassembled WGS sequence"/>
</dbReference>
<comment type="similarity">
    <text evidence="2">Belongs to the MlaE permease family.</text>
</comment>
<dbReference type="Pfam" id="PF02405">
    <property type="entry name" value="MlaE"/>
    <property type="match status" value="1"/>
</dbReference>
<feature type="transmembrane region" description="Helical" evidence="2">
    <location>
        <begin position="202"/>
        <end position="226"/>
    </location>
</feature>
<dbReference type="GO" id="GO:0043190">
    <property type="term" value="C:ATP-binding cassette (ABC) transporter complex"/>
    <property type="evidence" value="ECO:0007669"/>
    <property type="project" value="InterPro"/>
</dbReference>
<keyword evidence="2" id="KW-0997">Cell inner membrane</keyword>
<evidence type="ECO:0000256" key="2">
    <source>
        <dbReference type="RuleBase" id="RU362044"/>
    </source>
</evidence>
<comment type="function">
    <text evidence="1">Could be part of an ABC transporter complex.</text>
</comment>
<feature type="transmembrane region" description="Helical" evidence="2">
    <location>
        <begin position="172"/>
        <end position="190"/>
    </location>
</feature>
<keyword evidence="2" id="KW-1133">Transmembrane helix</keyword>
<dbReference type="RefSeq" id="WP_266337839.1">
    <property type="nucleotide sequence ID" value="NZ_JAPKNK010000002.1"/>
</dbReference>
<dbReference type="AlphaFoldDB" id="A0A9X3IKV4"/>
<keyword evidence="2" id="KW-0812">Transmembrane</keyword>
<dbReference type="NCBIfam" id="TIGR00056">
    <property type="entry name" value="MlaE family lipid ABC transporter permease subunit"/>
    <property type="match status" value="1"/>
</dbReference>
<evidence type="ECO:0000256" key="1">
    <source>
        <dbReference type="ARBA" id="ARBA00003787"/>
    </source>
</evidence>
<feature type="transmembrane region" description="Helical" evidence="2">
    <location>
        <begin position="315"/>
        <end position="334"/>
    </location>
</feature>
<name>A0A9X3IKV4_9HYPH</name>
<comment type="subcellular location">
    <subcellularLocation>
        <location evidence="2">Cell inner membrane</location>
        <topology evidence="2">Multi-pass membrane protein</topology>
    </subcellularLocation>
</comment>
<dbReference type="EMBL" id="JAPKNK010000002">
    <property type="protein sequence ID" value="MCX5568881.1"/>
    <property type="molecule type" value="Genomic_DNA"/>
</dbReference>
<dbReference type="InterPro" id="IPR058548">
    <property type="entry name" value="MlaB-like_STAS"/>
</dbReference>
<dbReference type="Pfam" id="PF13466">
    <property type="entry name" value="STAS_2"/>
    <property type="match status" value="1"/>
</dbReference>
<comment type="caution">
    <text evidence="4">The sequence shown here is derived from an EMBL/GenBank/DDBJ whole genome shotgun (WGS) entry which is preliminary data.</text>
</comment>
<feature type="transmembrane region" description="Helical" evidence="2">
    <location>
        <begin position="265"/>
        <end position="295"/>
    </location>
</feature>
<keyword evidence="2" id="KW-1003">Cell membrane</keyword>
<gene>
    <name evidence="4" type="ORF">OSH07_06725</name>
</gene>
<dbReference type="PROSITE" id="PS50801">
    <property type="entry name" value="STAS"/>
    <property type="match status" value="1"/>
</dbReference>
<dbReference type="InterPro" id="IPR002645">
    <property type="entry name" value="STAS_dom"/>
</dbReference>
<dbReference type="GO" id="GO:0005548">
    <property type="term" value="F:phospholipid transporter activity"/>
    <property type="evidence" value="ECO:0007669"/>
    <property type="project" value="TreeGrafter"/>
</dbReference>
<organism evidence="4 5">
    <name type="scientific">Kaistia nematophila</name>
    <dbReference type="NCBI Taxonomy" id="2994654"/>
    <lineage>
        <taxon>Bacteria</taxon>
        <taxon>Pseudomonadati</taxon>
        <taxon>Pseudomonadota</taxon>
        <taxon>Alphaproteobacteria</taxon>
        <taxon>Hyphomicrobiales</taxon>
        <taxon>Kaistiaceae</taxon>
        <taxon>Kaistia</taxon>
    </lineage>
</organism>
<evidence type="ECO:0000259" key="3">
    <source>
        <dbReference type="PROSITE" id="PS50801"/>
    </source>
</evidence>
<feature type="domain" description="STAS" evidence="3">
    <location>
        <begin position="7"/>
        <end position="124"/>
    </location>
</feature>
<dbReference type="PANTHER" id="PTHR30188:SF3">
    <property type="entry name" value="ABC TRANSPORTER PERMEASE"/>
    <property type="match status" value="1"/>
</dbReference>
<dbReference type="PANTHER" id="PTHR30188">
    <property type="entry name" value="ABC TRANSPORTER PERMEASE PROTEIN-RELATED"/>
    <property type="match status" value="1"/>
</dbReference>
<dbReference type="InterPro" id="IPR003453">
    <property type="entry name" value="ABC_MlaE_roteobac"/>
</dbReference>
<keyword evidence="2" id="KW-0472">Membrane</keyword>
<proteinExistence type="inferred from homology"/>
<accession>A0A9X3IKV4</accession>
<dbReference type="InterPro" id="IPR036513">
    <property type="entry name" value="STAS_dom_sf"/>
</dbReference>
<reference evidence="4" key="1">
    <citation type="submission" date="2022-11" db="EMBL/GenBank/DDBJ databases">
        <title>Biodiversity and phylogenetic relationships of bacteria.</title>
        <authorList>
            <person name="Machado R.A.R."/>
            <person name="Bhat A."/>
            <person name="Loulou A."/>
            <person name="Kallel S."/>
        </authorList>
    </citation>
    <scope>NUCLEOTIDE SEQUENCE</scope>
    <source>
        <strain evidence="4">K-TC2</strain>
    </source>
</reference>
<keyword evidence="5" id="KW-1185">Reference proteome</keyword>
<dbReference type="InterPro" id="IPR030802">
    <property type="entry name" value="Permease_MalE"/>
</dbReference>
<dbReference type="CDD" id="cd07043">
    <property type="entry name" value="STAS_anti-anti-sigma_factors"/>
    <property type="match status" value="1"/>
</dbReference>
<evidence type="ECO:0000313" key="5">
    <source>
        <dbReference type="Proteomes" id="UP001144805"/>
    </source>
</evidence>
<dbReference type="SUPFAM" id="SSF52091">
    <property type="entry name" value="SpoIIaa-like"/>
    <property type="match status" value="1"/>
</dbReference>
<evidence type="ECO:0000313" key="4">
    <source>
        <dbReference type="EMBL" id="MCX5568881.1"/>
    </source>
</evidence>
<sequence>MATATAAQLDFSDVDGGTRLRAVGPWTVRTVGDLEPSIDKAIADVSGAAVLDLSGIDHIDTAGAWLLTRLQRGLSAKQSSVSVEGASENAQRLLEALNPTEREVPPPPPEIGVAQELVEAIGRTMYFSWQDFLAGLNILGGVTRGLVRAVADPARFRLTSIVFHIDRTGLRAVPIIALMSLLIGAIIAQQSAFQLRAFGAEIYAVDLVGILVLREIGVLLTAIMIAGRSGSAITAEIGSMKMREEIDALNVIGVDPVEVLIMPRIVALVIVLPLLVFLADMAALFGAGLVSWAYIGLAPEAFIDRVRDAVALNTLFVGLIKAPFMALIIGIIAASEGLSVRGSAASLGQHTTAAVVKSIFTVILVDGLFALYFAAVNY</sequence>
<protein>
    <submittedName>
        <fullName evidence="4">MlaE family lipid ABC transporter permease subunit</fullName>
    </submittedName>
</protein>
<dbReference type="Gene3D" id="3.30.750.24">
    <property type="entry name" value="STAS domain"/>
    <property type="match status" value="1"/>
</dbReference>
<feature type="transmembrane region" description="Helical" evidence="2">
    <location>
        <begin position="354"/>
        <end position="375"/>
    </location>
</feature>